<feature type="transmembrane region" description="Helical" evidence="6">
    <location>
        <begin position="48"/>
        <end position="68"/>
    </location>
</feature>
<accession>A0A9D4URG7</accession>
<evidence type="ECO:0000256" key="4">
    <source>
        <dbReference type="ARBA" id="ARBA00022989"/>
    </source>
</evidence>
<feature type="transmembrane region" description="Helical" evidence="6">
    <location>
        <begin position="6"/>
        <end position="27"/>
    </location>
</feature>
<dbReference type="Proteomes" id="UP000886520">
    <property type="component" value="Chromosome 12"/>
</dbReference>
<keyword evidence="4 6" id="KW-1133">Transmembrane helix</keyword>
<keyword evidence="3 6" id="KW-0812">Transmembrane</keyword>
<evidence type="ECO:0000256" key="3">
    <source>
        <dbReference type="ARBA" id="ARBA00022692"/>
    </source>
</evidence>
<dbReference type="InterPro" id="IPR004345">
    <property type="entry name" value="TB2_DP1_HVA22"/>
</dbReference>
<evidence type="ECO:0000256" key="1">
    <source>
        <dbReference type="ARBA" id="ARBA00004141"/>
    </source>
</evidence>
<comment type="caution">
    <text evidence="7">The sequence shown here is derived from an EMBL/GenBank/DDBJ whole genome shotgun (WGS) entry which is preliminary data.</text>
</comment>
<dbReference type="OrthoDB" id="10009287at2759"/>
<comment type="subcellular location">
    <subcellularLocation>
        <location evidence="1 6">Membrane</location>
        <topology evidence="1 6">Multi-pass membrane protein</topology>
    </subcellularLocation>
</comment>
<dbReference type="PANTHER" id="PTHR12300">
    <property type="entry name" value="HVA22-LIKE PROTEINS"/>
    <property type="match status" value="1"/>
</dbReference>
<comment type="similarity">
    <text evidence="2 6">Belongs to the DP1 family.</text>
</comment>
<name>A0A9D4URG7_ADICA</name>
<dbReference type="GO" id="GO:0016020">
    <property type="term" value="C:membrane"/>
    <property type="evidence" value="ECO:0007669"/>
    <property type="project" value="UniProtKB-SubCell"/>
</dbReference>
<evidence type="ECO:0000313" key="7">
    <source>
        <dbReference type="EMBL" id="KAI5072406.1"/>
    </source>
</evidence>
<sequence>MGWWVRAFLTNFDIVGGPIVMLLYPLYASIKAIESPSKLDDQQWLTYWILYSFVTLVELSFWQLFHWIPLWGKIKFFAVCWLVLPQFNGAAYVYEYFVRKKLFRQGSGDVLVSQRLERMMSPSAQSSVKQFIDSNGQDAFDKVIAAATNEARKYKASPTKNRHNGY</sequence>
<evidence type="ECO:0000256" key="2">
    <source>
        <dbReference type="ARBA" id="ARBA00008573"/>
    </source>
</evidence>
<keyword evidence="8" id="KW-1185">Reference proteome</keyword>
<protein>
    <recommendedName>
        <fullName evidence="6">HVA22-like protein</fullName>
    </recommendedName>
</protein>
<dbReference type="Pfam" id="PF03134">
    <property type="entry name" value="TB2_DP1_HVA22"/>
    <property type="match status" value="1"/>
</dbReference>
<proteinExistence type="inferred from homology"/>
<evidence type="ECO:0000256" key="5">
    <source>
        <dbReference type="ARBA" id="ARBA00023136"/>
    </source>
</evidence>
<reference evidence="7" key="1">
    <citation type="submission" date="2021-01" db="EMBL/GenBank/DDBJ databases">
        <title>Adiantum capillus-veneris genome.</title>
        <authorList>
            <person name="Fang Y."/>
            <person name="Liao Q."/>
        </authorList>
    </citation>
    <scope>NUCLEOTIDE SEQUENCE</scope>
    <source>
        <strain evidence="7">H3</strain>
        <tissue evidence="7">Leaf</tissue>
    </source>
</reference>
<dbReference type="PANTHER" id="PTHR12300:SF161">
    <property type="entry name" value="RECEPTOR EXPRESSION-ENHANCING PROTEIN"/>
    <property type="match status" value="1"/>
</dbReference>
<dbReference type="AlphaFoldDB" id="A0A9D4URG7"/>
<evidence type="ECO:0000313" key="8">
    <source>
        <dbReference type="Proteomes" id="UP000886520"/>
    </source>
</evidence>
<organism evidence="7 8">
    <name type="scientific">Adiantum capillus-veneris</name>
    <name type="common">Maidenhair fern</name>
    <dbReference type="NCBI Taxonomy" id="13818"/>
    <lineage>
        <taxon>Eukaryota</taxon>
        <taxon>Viridiplantae</taxon>
        <taxon>Streptophyta</taxon>
        <taxon>Embryophyta</taxon>
        <taxon>Tracheophyta</taxon>
        <taxon>Polypodiopsida</taxon>
        <taxon>Polypodiidae</taxon>
        <taxon>Polypodiales</taxon>
        <taxon>Pteridineae</taxon>
        <taxon>Pteridaceae</taxon>
        <taxon>Vittarioideae</taxon>
        <taxon>Adiantum</taxon>
    </lineage>
</organism>
<keyword evidence="5 6" id="KW-0472">Membrane</keyword>
<dbReference type="EMBL" id="JABFUD020000012">
    <property type="protein sequence ID" value="KAI5072406.1"/>
    <property type="molecule type" value="Genomic_DNA"/>
</dbReference>
<feature type="transmembrane region" description="Helical" evidence="6">
    <location>
        <begin position="74"/>
        <end position="94"/>
    </location>
</feature>
<gene>
    <name evidence="7" type="ORF">GOP47_0012512</name>
</gene>
<evidence type="ECO:0000256" key="6">
    <source>
        <dbReference type="RuleBase" id="RU362006"/>
    </source>
</evidence>